<organism evidence="1 2">
    <name type="scientific">Hypocrea virens (strain Gv29-8 / FGSC 10586)</name>
    <name type="common">Gliocladium virens</name>
    <name type="synonym">Trichoderma virens</name>
    <dbReference type="NCBI Taxonomy" id="413071"/>
    <lineage>
        <taxon>Eukaryota</taxon>
        <taxon>Fungi</taxon>
        <taxon>Dikarya</taxon>
        <taxon>Ascomycota</taxon>
        <taxon>Pezizomycotina</taxon>
        <taxon>Sordariomycetes</taxon>
        <taxon>Hypocreomycetidae</taxon>
        <taxon>Hypocreales</taxon>
        <taxon>Hypocreaceae</taxon>
        <taxon>Trichoderma</taxon>
    </lineage>
</organism>
<sequence length="109" mass="12351">MAAYIQYDLGHRSSRSDSKFGVCDFLFRQRHATTLVEGIVLLSQWMGSSGVTMTRSFQTGQLALKRPTCTRFIPAGRIGRQQTMVGPPEFQENLHNISRFMVLLGRDEI</sequence>
<dbReference type="RefSeq" id="XP_013956235.1">
    <property type="nucleotide sequence ID" value="XM_014100760.1"/>
</dbReference>
<dbReference type="Proteomes" id="UP000007115">
    <property type="component" value="Unassembled WGS sequence"/>
</dbReference>
<dbReference type="AlphaFoldDB" id="G9MU41"/>
<name>G9MU41_HYPVG</name>
<reference evidence="1 2" key="1">
    <citation type="journal article" date="2011" name="Genome Biol.">
        <title>Comparative genome sequence analysis underscores mycoparasitism as the ancestral life style of Trichoderma.</title>
        <authorList>
            <person name="Kubicek C.P."/>
            <person name="Herrera-Estrella A."/>
            <person name="Seidl-Seiboth V."/>
            <person name="Martinez D.A."/>
            <person name="Druzhinina I.S."/>
            <person name="Thon M."/>
            <person name="Zeilinger S."/>
            <person name="Casas-Flores S."/>
            <person name="Horwitz B.A."/>
            <person name="Mukherjee P.K."/>
            <person name="Mukherjee M."/>
            <person name="Kredics L."/>
            <person name="Alcaraz L.D."/>
            <person name="Aerts A."/>
            <person name="Antal Z."/>
            <person name="Atanasova L."/>
            <person name="Cervantes-Badillo M.G."/>
            <person name="Challacombe J."/>
            <person name="Chertkov O."/>
            <person name="McCluskey K."/>
            <person name="Coulpier F."/>
            <person name="Deshpande N."/>
            <person name="von Doehren H."/>
            <person name="Ebbole D.J."/>
            <person name="Esquivel-Naranjo E.U."/>
            <person name="Fekete E."/>
            <person name="Flipphi M."/>
            <person name="Glaser F."/>
            <person name="Gomez-Rodriguez E.Y."/>
            <person name="Gruber S."/>
            <person name="Han C."/>
            <person name="Henrissat B."/>
            <person name="Hermosa R."/>
            <person name="Hernandez-Onate M."/>
            <person name="Karaffa L."/>
            <person name="Kosti I."/>
            <person name="Le Crom S."/>
            <person name="Lindquist E."/>
            <person name="Lucas S."/>
            <person name="Luebeck M."/>
            <person name="Luebeck P.S."/>
            <person name="Margeot A."/>
            <person name="Metz B."/>
            <person name="Misra M."/>
            <person name="Nevalainen H."/>
            <person name="Omann M."/>
            <person name="Packer N."/>
            <person name="Perrone G."/>
            <person name="Uresti-Rivera E.E."/>
            <person name="Salamov A."/>
            <person name="Schmoll M."/>
            <person name="Seiboth B."/>
            <person name="Shapiro H."/>
            <person name="Sukno S."/>
            <person name="Tamayo-Ramos J.A."/>
            <person name="Tisch D."/>
            <person name="Wiest A."/>
            <person name="Wilkinson H.H."/>
            <person name="Zhang M."/>
            <person name="Coutinho P.M."/>
            <person name="Kenerley C.M."/>
            <person name="Monte E."/>
            <person name="Baker S.E."/>
            <person name="Grigoriev I.V."/>
        </authorList>
    </citation>
    <scope>NUCLEOTIDE SEQUENCE [LARGE SCALE GENOMIC DNA]</scope>
    <source>
        <strain evidence="2">Gv29-8 / FGSC 10586</strain>
    </source>
</reference>
<evidence type="ECO:0000313" key="2">
    <source>
        <dbReference type="Proteomes" id="UP000007115"/>
    </source>
</evidence>
<keyword evidence="2" id="KW-1185">Reference proteome</keyword>
<proteinExistence type="predicted"/>
<accession>G9MU41</accession>
<dbReference type="GeneID" id="25790151"/>
<protein>
    <submittedName>
        <fullName evidence="1">Uncharacterized protein</fullName>
    </submittedName>
</protein>
<gene>
    <name evidence="1" type="ORF">TRIVIDRAFT_201503</name>
</gene>
<comment type="caution">
    <text evidence="1">The sequence shown here is derived from an EMBL/GenBank/DDBJ whole genome shotgun (WGS) entry which is preliminary data.</text>
</comment>
<dbReference type="InParanoid" id="G9MU41"/>
<evidence type="ECO:0000313" key="1">
    <source>
        <dbReference type="EMBL" id="EHK22042.1"/>
    </source>
</evidence>
<dbReference type="EMBL" id="ABDF02000040">
    <property type="protein sequence ID" value="EHK22042.1"/>
    <property type="molecule type" value="Genomic_DNA"/>
</dbReference>
<dbReference type="VEuPathDB" id="FungiDB:TRIVIDRAFT_201503"/>
<dbReference type="HOGENOM" id="CLU_2184339_0_0_1"/>